<accession>A0ABR2C2G9</accession>
<evidence type="ECO:0000313" key="2">
    <source>
        <dbReference type="Proteomes" id="UP001472677"/>
    </source>
</evidence>
<reference evidence="1 2" key="1">
    <citation type="journal article" date="2024" name="G3 (Bethesda)">
        <title>Genome assembly of Hibiscus sabdariffa L. provides insights into metabolisms of medicinal natural products.</title>
        <authorList>
            <person name="Kim T."/>
        </authorList>
    </citation>
    <scope>NUCLEOTIDE SEQUENCE [LARGE SCALE GENOMIC DNA]</scope>
    <source>
        <strain evidence="1">TK-2024</strain>
        <tissue evidence="1">Old leaves</tissue>
    </source>
</reference>
<organism evidence="1 2">
    <name type="scientific">Hibiscus sabdariffa</name>
    <name type="common">roselle</name>
    <dbReference type="NCBI Taxonomy" id="183260"/>
    <lineage>
        <taxon>Eukaryota</taxon>
        <taxon>Viridiplantae</taxon>
        <taxon>Streptophyta</taxon>
        <taxon>Embryophyta</taxon>
        <taxon>Tracheophyta</taxon>
        <taxon>Spermatophyta</taxon>
        <taxon>Magnoliopsida</taxon>
        <taxon>eudicotyledons</taxon>
        <taxon>Gunneridae</taxon>
        <taxon>Pentapetalae</taxon>
        <taxon>rosids</taxon>
        <taxon>malvids</taxon>
        <taxon>Malvales</taxon>
        <taxon>Malvaceae</taxon>
        <taxon>Malvoideae</taxon>
        <taxon>Hibiscus</taxon>
    </lineage>
</organism>
<dbReference type="EMBL" id="JBBPBM010000069">
    <property type="protein sequence ID" value="KAK8513558.1"/>
    <property type="molecule type" value="Genomic_DNA"/>
</dbReference>
<proteinExistence type="predicted"/>
<evidence type="ECO:0000313" key="1">
    <source>
        <dbReference type="EMBL" id="KAK8513558.1"/>
    </source>
</evidence>
<sequence>MQEKKMSYPMQAKRAVIQVGRMFDLLPMTEALVSGKVSVPGSDPAEFQFLSVMELTSRIQFLVPGVVKES</sequence>
<gene>
    <name evidence="1" type="ORF">V6N12_052736</name>
</gene>
<keyword evidence="2" id="KW-1185">Reference proteome</keyword>
<dbReference type="Proteomes" id="UP001472677">
    <property type="component" value="Unassembled WGS sequence"/>
</dbReference>
<protein>
    <submittedName>
        <fullName evidence="1">Uncharacterized protein</fullName>
    </submittedName>
</protein>
<name>A0ABR2C2G9_9ROSI</name>
<comment type="caution">
    <text evidence="1">The sequence shown here is derived from an EMBL/GenBank/DDBJ whole genome shotgun (WGS) entry which is preliminary data.</text>
</comment>